<reference evidence="3" key="2">
    <citation type="submission" date="2020-06" db="EMBL/GenBank/DDBJ databases">
        <authorList>
            <person name="Sheffer M."/>
        </authorList>
    </citation>
    <scope>NUCLEOTIDE SEQUENCE</scope>
</reference>
<reference evidence="3" key="1">
    <citation type="journal article" date="2020" name="bioRxiv">
        <title>Chromosome-level reference genome of the European wasp spider Argiope bruennichi: a resource for studies on range expansion and evolutionary adaptation.</title>
        <authorList>
            <person name="Sheffer M.M."/>
            <person name="Hoppe A."/>
            <person name="Krehenwinkel H."/>
            <person name="Uhl G."/>
            <person name="Kuss A.W."/>
            <person name="Jensen L."/>
            <person name="Jensen C."/>
            <person name="Gillespie R.G."/>
            <person name="Hoff K.J."/>
            <person name="Prost S."/>
        </authorList>
    </citation>
    <scope>NUCLEOTIDE SEQUENCE</scope>
</reference>
<comment type="caution">
    <text evidence="3">The sequence shown here is derived from an EMBL/GenBank/DDBJ whole genome shotgun (WGS) entry which is preliminary data.</text>
</comment>
<feature type="compositionally biased region" description="Pro residues" evidence="1">
    <location>
        <begin position="129"/>
        <end position="139"/>
    </location>
</feature>
<protein>
    <submittedName>
        <fullName evidence="3">Uncharacterized protein</fullName>
    </submittedName>
</protein>
<evidence type="ECO:0000313" key="4">
    <source>
        <dbReference type="Proteomes" id="UP000807504"/>
    </source>
</evidence>
<dbReference type="Proteomes" id="UP000807504">
    <property type="component" value="Unassembled WGS sequence"/>
</dbReference>
<evidence type="ECO:0000256" key="1">
    <source>
        <dbReference type="SAM" id="MobiDB-lite"/>
    </source>
</evidence>
<name>A0A8T0FMZ6_ARGBR</name>
<feature type="signal peptide" evidence="2">
    <location>
        <begin position="1"/>
        <end position="17"/>
    </location>
</feature>
<feature type="region of interest" description="Disordered" evidence="1">
    <location>
        <begin position="126"/>
        <end position="156"/>
    </location>
</feature>
<dbReference type="EMBL" id="JABXBU010000011">
    <property type="protein sequence ID" value="KAF8790949.1"/>
    <property type="molecule type" value="Genomic_DNA"/>
</dbReference>
<gene>
    <name evidence="3" type="ORF">HNY73_005888</name>
</gene>
<keyword evidence="4" id="KW-1185">Reference proteome</keyword>
<keyword evidence="2" id="KW-0732">Signal</keyword>
<proteinExistence type="predicted"/>
<dbReference type="OMA" id="WKITIMD"/>
<feature type="chain" id="PRO_5035868168" evidence="2">
    <location>
        <begin position="18"/>
        <end position="352"/>
    </location>
</feature>
<organism evidence="3 4">
    <name type="scientific">Argiope bruennichi</name>
    <name type="common">Wasp spider</name>
    <name type="synonym">Aranea bruennichi</name>
    <dbReference type="NCBI Taxonomy" id="94029"/>
    <lineage>
        <taxon>Eukaryota</taxon>
        <taxon>Metazoa</taxon>
        <taxon>Ecdysozoa</taxon>
        <taxon>Arthropoda</taxon>
        <taxon>Chelicerata</taxon>
        <taxon>Arachnida</taxon>
        <taxon>Araneae</taxon>
        <taxon>Araneomorphae</taxon>
        <taxon>Entelegynae</taxon>
        <taxon>Araneoidea</taxon>
        <taxon>Araneidae</taxon>
        <taxon>Argiope</taxon>
    </lineage>
</organism>
<dbReference type="OrthoDB" id="6428881at2759"/>
<evidence type="ECO:0000313" key="3">
    <source>
        <dbReference type="EMBL" id="KAF8790949.1"/>
    </source>
</evidence>
<accession>A0A8T0FMZ6</accession>
<dbReference type="AlphaFoldDB" id="A0A8T0FMZ6"/>
<evidence type="ECO:0000256" key="2">
    <source>
        <dbReference type="SAM" id="SignalP"/>
    </source>
</evidence>
<feature type="compositionally biased region" description="Polar residues" evidence="1">
    <location>
        <begin position="140"/>
        <end position="151"/>
    </location>
</feature>
<sequence length="352" mass="39090">MFSPSVAFLLLMGVVHSSISNYPQFNAIKQLSDMENNLDPLKTSANRMALQSNRVVGCDMEEIVDSVGLNDLQDLIEAVALRKGTNPFAILKTLYKRMKNREEIEENMLNSIDAIPLPELLSPSIMDVPPQPRFPPAPSNTPYSLPSNDPLSGSEEEDANVVIIPVAPADPIQNSFPNMFPPMMKPDLKVRNEAPFVFGNVVPTVPKVNHVLPAVFPIFPIPMKSNHLRPPVGATIRVNSGDDLNPINRDITVTVSPLMTIIEALRQAEIKYQNVLGLNHDMDVITFAHSLSIDCYTVNRINDVVQNEDWGWKITIMDRDGLIVYDGFCLPNGKDVLVKPGTLIYLSYVSLY</sequence>